<evidence type="ECO:0000256" key="1">
    <source>
        <dbReference type="SAM" id="MobiDB-lite"/>
    </source>
</evidence>
<dbReference type="Gene3D" id="2.60.120.620">
    <property type="entry name" value="q2cbj1_9rhob like domain"/>
    <property type="match status" value="1"/>
</dbReference>
<organism evidence="2 3">
    <name type="scientific">Polarella glacialis</name>
    <name type="common">Dinoflagellate</name>
    <dbReference type="NCBI Taxonomy" id="89957"/>
    <lineage>
        <taxon>Eukaryota</taxon>
        <taxon>Sar</taxon>
        <taxon>Alveolata</taxon>
        <taxon>Dinophyceae</taxon>
        <taxon>Suessiales</taxon>
        <taxon>Suessiaceae</taxon>
        <taxon>Polarella</taxon>
    </lineage>
</organism>
<dbReference type="EMBL" id="CAJNNV010003688">
    <property type="protein sequence ID" value="CAE8589417.1"/>
    <property type="molecule type" value="Genomic_DNA"/>
</dbReference>
<dbReference type="Proteomes" id="UP000654075">
    <property type="component" value="Unassembled WGS sequence"/>
</dbReference>
<feature type="non-terminal residue" evidence="2">
    <location>
        <position position="243"/>
    </location>
</feature>
<gene>
    <name evidence="2" type="ORF">PGLA1383_LOCUS8181</name>
</gene>
<reference evidence="2" key="1">
    <citation type="submission" date="2021-02" db="EMBL/GenBank/DDBJ databases">
        <authorList>
            <person name="Dougan E. K."/>
            <person name="Rhodes N."/>
            <person name="Thang M."/>
            <person name="Chan C."/>
        </authorList>
    </citation>
    <scope>NUCLEOTIDE SEQUENCE</scope>
</reference>
<evidence type="ECO:0000313" key="2">
    <source>
        <dbReference type="EMBL" id="CAE8589417.1"/>
    </source>
</evidence>
<feature type="region of interest" description="Disordered" evidence="1">
    <location>
        <begin position="16"/>
        <end position="43"/>
    </location>
</feature>
<name>A0A813DL94_POLGL</name>
<sequence>MTSFLEELLAEGSVAESSPTGNRYRLQDLSCSPDGPSGRRDIMPPFVHPSFGESLLHSLGELQPILEPLLGDDVRLDFISVLAAPKESPGQEWHPDGWSLSKLGEQFSRGKAGSLKVQVLLHDVAPDNAMIHFLSPEASFEFADDTPYRAIDKHYRVVPPALKAGSVIMYMPFAMHSGGENAVDKPKFVLDIMAKAGSSVTGDGTTSCFQSEIPAFSSAFLAQHRAAWARSWTRARPRPSSEL</sequence>
<accession>A0A813DL94</accession>
<dbReference type="SUPFAM" id="SSF51197">
    <property type="entry name" value="Clavaminate synthase-like"/>
    <property type="match status" value="1"/>
</dbReference>
<comment type="caution">
    <text evidence="2">The sequence shown here is derived from an EMBL/GenBank/DDBJ whole genome shotgun (WGS) entry which is preliminary data.</text>
</comment>
<proteinExistence type="predicted"/>
<dbReference type="AlphaFoldDB" id="A0A813DL94"/>
<keyword evidence="3" id="KW-1185">Reference proteome</keyword>
<protein>
    <recommendedName>
        <fullName evidence="4">Phytanoyl-CoA dioxygenase</fullName>
    </recommendedName>
</protein>
<evidence type="ECO:0008006" key="4">
    <source>
        <dbReference type="Google" id="ProtNLM"/>
    </source>
</evidence>
<evidence type="ECO:0000313" key="3">
    <source>
        <dbReference type="Proteomes" id="UP000654075"/>
    </source>
</evidence>